<feature type="transmembrane region" description="Helical" evidence="1">
    <location>
        <begin position="55"/>
        <end position="73"/>
    </location>
</feature>
<dbReference type="RefSeq" id="WP_033124860.1">
    <property type="nucleotide sequence ID" value="NZ_JACLYY010000001.1"/>
</dbReference>
<feature type="transmembrane region" description="Helical" evidence="1">
    <location>
        <begin position="82"/>
        <end position="104"/>
    </location>
</feature>
<gene>
    <name evidence="2" type="ORF">H7U36_00395</name>
</gene>
<evidence type="ECO:0000313" key="3">
    <source>
        <dbReference type="Proteomes" id="UP000716906"/>
    </source>
</evidence>
<accession>A0ABS2E4M7</accession>
<evidence type="ECO:0000256" key="1">
    <source>
        <dbReference type="SAM" id="Phobius"/>
    </source>
</evidence>
<keyword evidence="1" id="KW-0472">Membrane</keyword>
<feature type="transmembrane region" description="Helical" evidence="1">
    <location>
        <begin position="149"/>
        <end position="166"/>
    </location>
</feature>
<comment type="caution">
    <text evidence="2">The sequence shown here is derived from an EMBL/GenBank/DDBJ whole genome shotgun (WGS) entry which is preliminary data.</text>
</comment>
<name>A0ABS2E4M7_9FIRM</name>
<protein>
    <submittedName>
        <fullName evidence="2">Stage II sporulation protein M</fullName>
    </submittedName>
</protein>
<feature type="transmembrane region" description="Helical" evidence="1">
    <location>
        <begin position="110"/>
        <end position="137"/>
    </location>
</feature>
<dbReference type="EMBL" id="JACLYY010000001">
    <property type="protein sequence ID" value="MBM6736569.1"/>
    <property type="molecule type" value="Genomic_DNA"/>
</dbReference>
<keyword evidence="1" id="KW-0812">Transmembrane</keyword>
<organism evidence="2 3">
    <name type="scientific">Faecalicatena fissicatena</name>
    <dbReference type="NCBI Taxonomy" id="290055"/>
    <lineage>
        <taxon>Bacteria</taxon>
        <taxon>Bacillati</taxon>
        <taxon>Bacillota</taxon>
        <taxon>Clostridia</taxon>
        <taxon>Lachnospirales</taxon>
        <taxon>Lachnospiraceae</taxon>
        <taxon>Faecalicatena</taxon>
    </lineage>
</organism>
<evidence type="ECO:0000313" key="2">
    <source>
        <dbReference type="EMBL" id="MBM6736569.1"/>
    </source>
</evidence>
<sequence length="178" mass="19719">MRSYGKIFLALCLAGFVGGILYANTGARDHILAAGIFSDYFLEQYTQAEIQTQDYFWYILSVRAGLLGVIALMGQMKKLRRWIVAAVLVWTGFLGGLFFTAAVIKLGPVGILFCLAAIIPQALFYIAGYGIVLWYFYSFPRASWNSAKTVGTILTIGVGIISESYLNPIFLKIFLKTI</sequence>
<dbReference type="Proteomes" id="UP000716906">
    <property type="component" value="Unassembled WGS sequence"/>
</dbReference>
<reference evidence="2 3" key="1">
    <citation type="journal article" date="2021" name="Sci. Rep.">
        <title>The distribution of antibiotic resistance genes in chicken gut microbiota commensals.</title>
        <authorList>
            <person name="Juricova H."/>
            <person name="Matiasovicova J."/>
            <person name="Kubasova T."/>
            <person name="Cejkova D."/>
            <person name="Rychlik I."/>
        </authorList>
    </citation>
    <scope>NUCLEOTIDE SEQUENCE [LARGE SCALE GENOMIC DNA]</scope>
    <source>
        <strain evidence="2 3">An773</strain>
    </source>
</reference>
<proteinExistence type="predicted"/>
<keyword evidence="3" id="KW-1185">Reference proteome</keyword>
<keyword evidence="1" id="KW-1133">Transmembrane helix</keyword>